<evidence type="ECO:0000259" key="7">
    <source>
        <dbReference type="Pfam" id="PF01061"/>
    </source>
</evidence>
<keyword evidence="3 6" id="KW-0812">Transmembrane</keyword>
<dbReference type="PANTHER" id="PTHR19241">
    <property type="entry name" value="ATP-BINDING CASSETTE TRANSPORTER"/>
    <property type="match status" value="1"/>
</dbReference>
<name>A0A7J9ENT7_9ROSI</name>
<feature type="transmembrane region" description="Helical" evidence="6">
    <location>
        <begin position="265"/>
        <end position="284"/>
    </location>
</feature>
<feature type="transmembrane region" description="Helical" evidence="6">
    <location>
        <begin position="344"/>
        <end position="367"/>
    </location>
</feature>
<keyword evidence="9" id="KW-1185">Reference proteome</keyword>
<proteinExistence type="predicted"/>
<accession>A0A7J9ENT7</accession>
<organism evidence="8 9">
    <name type="scientific">Gossypium trilobum</name>
    <dbReference type="NCBI Taxonomy" id="34281"/>
    <lineage>
        <taxon>Eukaryota</taxon>
        <taxon>Viridiplantae</taxon>
        <taxon>Streptophyta</taxon>
        <taxon>Embryophyta</taxon>
        <taxon>Tracheophyta</taxon>
        <taxon>Spermatophyta</taxon>
        <taxon>Magnoliopsida</taxon>
        <taxon>eudicotyledons</taxon>
        <taxon>Gunneridae</taxon>
        <taxon>Pentapetalae</taxon>
        <taxon>rosids</taxon>
        <taxon>malvids</taxon>
        <taxon>Malvales</taxon>
        <taxon>Malvaceae</taxon>
        <taxon>Malvoideae</taxon>
        <taxon>Gossypium</taxon>
    </lineage>
</organism>
<evidence type="ECO:0000256" key="2">
    <source>
        <dbReference type="ARBA" id="ARBA00022448"/>
    </source>
</evidence>
<reference evidence="8 9" key="1">
    <citation type="journal article" date="2019" name="Genome Biol. Evol.">
        <title>Insights into the evolution of the New World diploid cottons (Gossypium, subgenus Houzingenia) based on genome sequencing.</title>
        <authorList>
            <person name="Grover C.E."/>
            <person name="Arick M.A. 2nd"/>
            <person name="Thrash A."/>
            <person name="Conover J.L."/>
            <person name="Sanders W.S."/>
            <person name="Peterson D.G."/>
            <person name="Frelichowski J.E."/>
            <person name="Scheffler J.A."/>
            <person name="Scheffler B.E."/>
            <person name="Wendel J.F."/>
        </authorList>
    </citation>
    <scope>NUCLEOTIDE SEQUENCE [LARGE SCALE GENOMIC DNA]</scope>
    <source>
        <strain evidence="8">8</strain>
        <tissue evidence="8">Leaf</tissue>
    </source>
</reference>
<evidence type="ECO:0000256" key="4">
    <source>
        <dbReference type="ARBA" id="ARBA00022989"/>
    </source>
</evidence>
<dbReference type="Proteomes" id="UP000593568">
    <property type="component" value="Unassembled WGS sequence"/>
</dbReference>
<comment type="subcellular location">
    <subcellularLocation>
        <location evidence="1">Membrane</location>
        <topology evidence="1">Multi-pass membrane protein</topology>
    </subcellularLocation>
</comment>
<dbReference type="GO" id="GO:0005886">
    <property type="term" value="C:plasma membrane"/>
    <property type="evidence" value="ECO:0007669"/>
    <property type="project" value="UniProtKB-ARBA"/>
</dbReference>
<comment type="caution">
    <text evidence="8">The sequence shown here is derived from an EMBL/GenBank/DDBJ whole genome shotgun (WGS) entry which is preliminary data.</text>
</comment>
<feature type="domain" description="ABC-2 type transporter transmembrane" evidence="7">
    <location>
        <begin position="101"/>
        <end position="315"/>
    </location>
</feature>
<protein>
    <recommendedName>
        <fullName evidence="7">ABC-2 type transporter transmembrane domain-containing protein</fullName>
    </recommendedName>
</protein>
<dbReference type="Pfam" id="PF01061">
    <property type="entry name" value="ABC2_membrane"/>
    <property type="match status" value="1"/>
</dbReference>
<evidence type="ECO:0000313" key="8">
    <source>
        <dbReference type="EMBL" id="MBA0774710.1"/>
    </source>
</evidence>
<gene>
    <name evidence="8" type="ORF">Gotri_009902</name>
</gene>
<evidence type="ECO:0000313" key="9">
    <source>
        <dbReference type="Proteomes" id="UP000593568"/>
    </source>
</evidence>
<feature type="transmembrane region" description="Helical" evidence="6">
    <location>
        <begin position="200"/>
        <end position="223"/>
    </location>
</feature>
<evidence type="ECO:0000256" key="5">
    <source>
        <dbReference type="ARBA" id="ARBA00023136"/>
    </source>
</evidence>
<keyword evidence="5 6" id="KW-0472">Membrane</keyword>
<dbReference type="AlphaFoldDB" id="A0A7J9ENT7"/>
<dbReference type="InterPro" id="IPR013525">
    <property type="entry name" value="ABC2_TM"/>
</dbReference>
<feature type="transmembrane region" description="Helical" evidence="6">
    <location>
        <begin position="235"/>
        <end position="259"/>
    </location>
</feature>
<evidence type="ECO:0000256" key="1">
    <source>
        <dbReference type="ARBA" id="ARBA00004141"/>
    </source>
</evidence>
<sequence>MKRGGQEIYVGPLGHHSKYLIRYFEGIQGVSKIKDGYNPATWMLEVTASAQELSLGVDFADIYKNSDLYRRNKALIEDLSKPAPGAKELYFPTQYSQSFLTQCTACLWKQHWSYWRNPPYTAVRFLFTTVIALMFGTLFWDLGSKTEKIQDLSNAMGSMYAAVLFIGIQNSSSVQPVVSVERTVFYRERAAGMYSAMPYAIAQVLVEVPYIFVQASVYGIIVYSMIGFEWTAAKFFWYLFFMLFTLLYFTYYGMMAVAVTPNHHIAAIVSSAFYGLWNVFSGFIIPRPSIPVWWRWYYWICPVSWTLYGLFVSQFGDINELLEDGNNETVKQYLRNNYGFRHDYLGLVAAVIMSFAVLFGTIFAVAIKMFNFQRR</sequence>
<dbReference type="EMBL" id="JABEZW010000009">
    <property type="protein sequence ID" value="MBA0774710.1"/>
    <property type="molecule type" value="Genomic_DNA"/>
</dbReference>
<evidence type="ECO:0000256" key="6">
    <source>
        <dbReference type="SAM" id="Phobius"/>
    </source>
</evidence>
<keyword evidence="2" id="KW-0813">Transport</keyword>
<evidence type="ECO:0000256" key="3">
    <source>
        <dbReference type="ARBA" id="ARBA00022692"/>
    </source>
</evidence>
<dbReference type="GO" id="GO:0140359">
    <property type="term" value="F:ABC-type transporter activity"/>
    <property type="evidence" value="ECO:0007669"/>
    <property type="project" value="InterPro"/>
</dbReference>
<keyword evidence="4 6" id="KW-1133">Transmembrane helix</keyword>
<feature type="transmembrane region" description="Helical" evidence="6">
    <location>
        <begin position="122"/>
        <end position="140"/>
    </location>
</feature>
<feature type="transmembrane region" description="Helical" evidence="6">
    <location>
        <begin position="296"/>
        <end position="316"/>
    </location>
</feature>